<dbReference type="PROSITE" id="PS50011">
    <property type="entry name" value="PROTEIN_KINASE_DOM"/>
    <property type="match status" value="1"/>
</dbReference>
<dbReference type="GO" id="GO:0005524">
    <property type="term" value="F:ATP binding"/>
    <property type="evidence" value="ECO:0007669"/>
    <property type="project" value="InterPro"/>
</dbReference>
<accession>A0A3L6DQH8</accession>
<dbReference type="SUPFAM" id="SSF50978">
    <property type="entry name" value="WD40 repeat-like"/>
    <property type="match status" value="1"/>
</dbReference>
<reference evidence="6 7" key="1">
    <citation type="journal article" date="2018" name="Nat. Genet.">
        <title>Extensive intraspecific gene order and gene structural variations between Mo17 and other maize genomes.</title>
        <authorList>
            <person name="Sun S."/>
            <person name="Zhou Y."/>
            <person name="Chen J."/>
            <person name="Shi J."/>
            <person name="Zhao H."/>
            <person name="Zhao H."/>
            <person name="Song W."/>
            <person name="Zhang M."/>
            <person name="Cui Y."/>
            <person name="Dong X."/>
            <person name="Liu H."/>
            <person name="Ma X."/>
            <person name="Jiao Y."/>
            <person name="Wang B."/>
            <person name="Wei X."/>
            <person name="Stein J.C."/>
            <person name="Glaubitz J.C."/>
            <person name="Lu F."/>
            <person name="Yu G."/>
            <person name="Liang C."/>
            <person name="Fengler K."/>
            <person name="Li B."/>
            <person name="Rafalski A."/>
            <person name="Schnable P.S."/>
            <person name="Ware D.H."/>
            <person name="Buckler E.S."/>
            <person name="Lai J."/>
        </authorList>
    </citation>
    <scope>NUCLEOTIDE SEQUENCE [LARGE SCALE GENOMIC DNA]</scope>
    <source>
        <strain evidence="7">cv. Missouri 17</strain>
        <tissue evidence="6">Seedling</tissue>
    </source>
</reference>
<dbReference type="PANTHER" id="PTHR44218">
    <property type="entry name" value="PROTEIN SPA1-RELATED 2"/>
    <property type="match status" value="1"/>
</dbReference>
<feature type="compositionally biased region" description="Gly residues" evidence="4">
    <location>
        <begin position="1"/>
        <end position="13"/>
    </location>
</feature>
<dbReference type="InterPro" id="IPR000719">
    <property type="entry name" value="Prot_kinase_dom"/>
</dbReference>
<dbReference type="GO" id="GO:0009640">
    <property type="term" value="P:photomorphogenesis"/>
    <property type="evidence" value="ECO:0007669"/>
    <property type="project" value="InterPro"/>
</dbReference>
<dbReference type="Gene3D" id="2.130.10.10">
    <property type="entry name" value="YVTN repeat-like/Quinoprotein amine dehydrogenase"/>
    <property type="match status" value="1"/>
</dbReference>
<dbReference type="AlphaFoldDB" id="A0A3L6DQH8"/>
<feature type="compositionally biased region" description="Basic and acidic residues" evidence="4">
    <location>
        <begin position="24"/>
        <end position="36"/>
    </location>
</feature>
<evidence type="ECO:0000256" key="1">
    <source>
        <dbReference type="ARBA" id="ARBA00022574"/>
    </source>
</evidence>
<feature type="compositionally biased region" description="Basic and acidic residues" evidence="4">
    <location>
        <begin position="124"/>
        <end position="136"/>
    </location>
</feature>
<dbReference type="InterPro" id="IPR015943">
    <property type="entry name" value="WD40/YVTN_repeat-like_dom_sf"/>
</dbReference>
<dbReference type="Proteomes" id="UP000251960">
    <property type="component" value="Chromosome 8"/>
</dbReference>
<feature type="region of interest" description="Disordered" evidence="4">
    <location>
        <begin position="98"/>
        <end position="136"/>
    </location>
</feature>
<dbReference type="InterPro" id="IPR020472">
    <property type="entry name" value="WD40_PAC1"/>
</dbReference>
<dbReference type="ExpressionAtlas" id="A0A3L6DQH8">
    <property type="expression patterns" value="baseline and differential"/>
</dbReference>
<proteinExistence type="predicted"/>
<keyword evidence="1 3" id="KW-0853">WD repeat</keyword>
<dbReference type="InterPro" id="IPR044630">
    <property type="entry name" value="SPA1/2/3/4"/>
</dbReference>
<dbReference type="GO" id="GO:0004672">
    <property type="term" value="F:protein kinase activity"/>
    <property type="evidence" value="ECO:0007669"/>
    <property type="project" value="InterPro"/>
</dbReference>
<name>A0A3L6DQH8_MAIZE</name>
<feature type="repeat" description="WD" evidence="3">
    <location>
        <begin position="560"/>
        <end position="595"/>
    </location>
</feature>
<dbReference type="PANTHER" id="PTHR44218:SF1">
    <property type="entry name" value="PROTEIN SPA1-RELATED 3"/>
    <property type="match status" value="1"/>
</dbReference>
<evidence type="ECO:0000256" key="3">
    <source>
        <dbReference type="PROSITE-ProRule" id="PRU00221"/>
    </source>
</evidence>
<sequence length="804" mass="89604">MEPSRGGVGGGGRRWGEAEGDAAEEGRRGEDGGEVSLREWLDRPGRAVEAAECVHVFRQVAEAVAVAHAQGVAVGSARPSCFVVSPPFARVAFIESASGSDASGSCSGSDASEDPDPDASPPLRRRDSAVPGEERAGRSFPLKSVLAMELSWYTSPEDADDSAATFASDVYRLGVLLFELFYTFETMEDKMRAMANLRHRVLPPQLLFKWPKEASFCQLLMHPVPETRPKMSEVLQSEFLNQSRNSLEEHEAALRLREEIEEQELLLDFLQQLQKRKQDIADSLQGTIAFLSSDINEVPHQQSTIGHCENFLSDGDKEVCSGTVEEQSDCGSRKRFRPELQGVDMEENNRSVEECSRTVPSSELIQESVLSKSSRLMKNFKKLETAYFLTRSKLMKQVGSQISSCDRVVKNTTGSAVGTEGSSLDDFSLERQYGTRQRGWVNSFLEGLCKYLSFSKLKVRAELKHCDLLNSSNLVCSVGFDRDREFFATAGVNKKIKVFEYNMIVNEHRDIHYPVVEMSNRSKLSCICWNSYMKSHIASSDFEGIVQVWDVTRSQVFVGMREHERRVWSVDFSIVDPTKLVSGSDDGSVKLWDMNQAILFLHLLYVRLLTNDNMVIELAGSIGTIRTRANVCSVQFQPDTARSIAIGSADHKIYCYDLRNIRAPYCTLVGHTKTVSYVKYLDASTILSASTDNSLKLWDLSMNPGRIIDSPVQTFTGHTNTKNFVGLSISDGYIATGSETNEVFVYHKEFPMPVLAYKFSVTDPISGQEIDDQSQFISCVCWRGQSSTLLSANSSGNIKILEMD</sequence>
<dbReference type="InterPro" id="IPR019775">
    <property type="entry name" value="WD40_repeat_CS"/>
</dbReference>
<feature type="region of interest" description="Disordered" evidence="4">
    <location>
        <begin position="1"/>
        <end position="36"/>
    </location>
</feature>
<feature type="repeat" description="WD" evidence="3">
    <location>
        <begin position="668"/>
        <end position="701"/>
    </location>
</feature>
<evidence type="ECO:0000256" key="4">
    <source>
        <dbReference type="SAM" id="MobiDB-lite"/>
    </source>
</evidence>
<dbReference type="SMART" id="SM00320">
    <property type="entry name" value="WD40"/>
    <property type="match status" value="7"/>
</dbReference>
<feature type="domain" description="Protein kinase" evidence="5">
    <location>
        <begin position="1"/>
        <end position="240"/>
    </location>
</feature>
<gene>
    <name evidence="6" type="primary">SPA4_2</name>
    <name evidence="6" type="ORF">Zm00014a_026010</name>
</gene>
<evidence type="ECO:0000256" key="2">
    <source>
        <dbReference type="ARBA" id="ARBA00022737"/>
    </source>
</evidence>
<dbReference type="InterPro" id="IPR001680">
    <property type="entry name" value="WD40_rpt"/>
</dbReference>
<comment type="caution">
    <text evidence="6">The sequence shown here is derived from an EMBL/GenBank/DDBJ whole genome shotgun (WGS) entry which is preliminary data.</text>
</comment>
<dbReference type="PROSITE" id="PS50082">
    <property type="entry name" value="WD_REPEATS_2"/>
    <property type="match status" value="2"/>
</dbReference>
<dbReference type="PROSITE" id="PS00678">
    <property type="entry name" value="WD_REPEATS_1"/>
    <property type="match status" value="2"/>
</dbReference>
<evidence type="ECO:0000313" key="7">
    <source>
        <dbReference type="Proteomes" id="UP000251960"/>
    </source>
</evidence>
<evidence type="ECO:0000259" key="5">
    <source>
        <dbReference type="PROSITE" id="PS50011"/>
    </source>
</evidence>
<dbReference type="InterPro" id="IPR036322">
    <property type="entry name" value="WD40_repeat_dom_sf"/>
</dbReference>
<dbReference type="InterPro" id="IPR011009">
    <property type="entry name" value="Kinase-like_dom_sf"/>
</dbReference>
<keyword evidence="2" id="KW-0677">Repeat</keyword>
<dbReference type="SUPFAM" id="SSF56112">
    <property type="entry name" value="Protein kinase-like (PK-like)"/>
    <property type="match status" value="1"/>
</dbReference>
<dbReference type="Gene3D" id="1.10.510.10">
    <property type="entry name" value="Transferase(Phosphotransferase) domain 1"/>
    <property type="match status" value="1"/>
</dbReference>
<organism evidence="6 7">
    <name type="scientific">Zea mays</name>
    <name type="common">Maize</name>
    <dbReference type="NCBI Taxonomy" id="4577"/>
    <lineage>
        <taxon>Eukaryota</taxon>
        <taxon>Viridiplantae</taxon>
        <taxon>Streptophyta</taxon>
        <taxon>Embryophyta</taxon>
        <taxon>Tracheophyta</taxon>
        <taxon>Spermatophyta</taxon>
        <taxon>Magnoliopsida</taxon>
        <taxon>Liliopsida</taxon>
        <taxon>Poales</taxon>
        <taxon>Poaceae</taxon>
        <taxon>PACMAD clade</taxon>
        <taxon>Panicoideae</taxon>
        <taxon>Andropogonodae</taxon>
        <taxon>Andropogoneae</taxon>
        <taxon>Tripsacinae</taxon>
        <taxon>Zea</taxon>
    </lineage>
</organism>
<evidence type="ECO:0000313" key="6">
    <source>
        <dbReference type="EMBL" id="PWZ10936.1"/>
    </source>
</evidence>
<protein>
    <submittedName>
        <fullName evidence="6">Protein SPA1-RELATED 4</fullName>
    </submittedName>
</protein>
<feature type="compositionally biased region" description="Low complexity" evidence="4">
    <location>
        <begin position="98"/>
        <end position="110"/>
    </location>
</feature>
<dbReference type="Pfam" id="PF00400">
    <property type="entry name" value="WD40"/>
    <property type="match status" value="2"/>
</dbReference>
<dbReference type="EMBL" id="NCVQ01000009">
    <property type="protein sequence ID" value="PWZ10936.1"/>
    <property type="molecule type" value="Genomic_DNA"/>
</dbReference>
<dbReference type="PRINTS" id="PR00320">
    <property type="entry name" value="GPROTEINBRPT"/>
</dbReference>
<dbReference type="PROSITE" id="PS50294">
    <property type="entry name" value="WD_REPEATS_REGION"/>
    <property type="match status" value="2"/>
</dbReference>